<keyword evidence="2" id="KW-0732">Signal</keyword>
<dbReference type="Proteomes" id="UP000050501">
    <property type="component" value="Unassembled WGS sequence"/>
</dbReference>
<dbReference type="PANTHER" id="PTHR20930">
    <property type="entry name" value="OVARIAN CARCINOMA ANTIGEN CA125-RELATED"/>
    <property type="match status" value="1"/>
</dbReference>
<gene>
    <name evidence="4" type="ORF">ADN01_15735</name>
</gene>
<evidence type="ECO:0000313" key="4">
    <source>
        <dbReference type="EMBL" id="KPL77705.1"/>
    </source>
</evidence>
<feature type="domain" description="Nbr1 FW" evidence="3">
    <location>
        <begin position="89"/>
        <end position="193"/>
    </location>
</feature>
<dbReference type="Gene3D" id="2.60.40.10">
    <property type="entry name" value="Immunoglobulins"/>
    <property type="match status" value="1"/>
</dbReference>
<feature type="compositionally biased region" description="Low complexity" evidence="1">
    <location>
        <begin position="49"/>
        <end position="72"/>
    </location>
</feature>
<evidence type="ECO:0000259" key="3">
    <source>
        <dbReference type="Pfam" id="PF16158"/>
    </source>
</evidence>
<proteinExistence type="predicted"/>
<dbReference type="InterPro" id="IPR013783">
    <property type="entry name" value="Ig-like_fold"/>
</dbReference>
<evidence type="ECO:0000256" key="2">
    <source>
        <dbReference type="SAM" id="SignalP"/>
    </source>
</evidence>
<dbReference type="STRING" id="229921.ADN01_15735"/>
<comment type="caution">
    <text evidence="4">The sequence shown here is derived from an EMBL/GenBank/DDBJ whole genome shotgun (WGS) entry which is preliminary data.</text>
</comment>
<name>A0A0P6XR17_9CHLR</name>
<sequence length="330" mass="35426">MKRIGAAFWIVSLFLSGCGMLPQAVEQMESQLGEAALTAEFGAPPPPEQEALPTQAPAPTQAAASEPMEAAAAESPCHRAAAGRPIDVTIPDGTVLREGEGFTKTWRLMNQGSCVWDETYGLVWFSGETFGAPERIPLRGEVAAGESVDISVEMTAPNGPAVYQGNWILQAPDGSFFGIGPNGKSPFWVRVEVVKNEASVLSITPTAAAQVNILAAGEATLYLEDDLDLDQGQINAEAGDELRFMLAEAGAAQLELGRNTRMAVFGAREPQMVDCQSIPLGDEPILLESLRDGVYVCYATNRGLYGFLQLSRIDLEEYILNVEYVTWIGP</sequence>
<dbReference type="AlphaFoldDB" id="A0A0P6XR17"/>
<dbReference type="Pfam" id="PF16158">
    <property type="entry name" value="N_BRCA1_IG"/>
    <property type="match status" value="1"/>
</dbReference>
<reference evidence="4 5" key="1">
    <citation type="submission" date="2015-07" db="EMBL/GenBank/DDBJ databases">
        <title>Genome sequence of Levilinea saccharolytica DSM 16555.</title>
        <authorList>
            <person name="Hemp J."/>
            <person name="Ward L.M."/>
            <person name="Pace L.A."/>
            <person name="Fischer W.W."/>
        </authorList>
    </citation>
    <scope>NUCLEOTIDE SEQUENCE [LARGE SCALE GENOMIC DNA]</scope>
    <source>
        <strain evidence="4 5">KIBI-1</strain>
    </source>
</reference>
<feature type="chain" id="PRO_5006133185" description="Nbr1 FW domain-containing protein" evidence="2">
    <location>
        <begin position="25"/>
        <end position="330"/>
    </location>
</feature>
<organism evidence="4 5">
    <name type="scientific">Levilinea saccharolytica</name>
    <dbReference type="NCBI Taxonomy" id="229921"/>
    <lineage>
        <taxon>Bacteria</taxon>
        <taxon>Bacillati</taxon>
        <taxon>Chloroflexota</taxon>
        <taxon>Anaerolineae</taxon>
        <taxon>Anaerolineales</taxon>
        <taxon>Anaerolineaceae</taxon>
        <taxon>Levilinea</taxon>
    </lineage>
</organism>
<dbReference type="PROSITE" id="PS51257">
    <property type="entry name" value="PROKAR_LIPOPROTEIN"/>
    <property type="match status" value="1"/>
</dbReference>
<dbReference type="OrthoDB" id="163857at2"/>
<evidence type="ECO:0000313" key="5">
    <source>
        <dbReference type="Proteomes" id="UP000050501"/>
    </source>
</evidence>
<dbReference type="PANTHER" id="PTHR20930:SF0">
    <property type="entry name" value="PROTEIN ILRUN"/>
    <property type="match status" value="1"/>
</dbReference>
<dbReference type="InterPro" id="IPR032350">
    <property type="entry name" value="Nbr1_FW"/>
</dbReference>
<dbReference type="CDD" id="cd14947">
    <property type="entry name" value="NBR1_like"/>
    <property type="match status" value="1"/>
</dbReference>
<protein>
    <recommendedName>
        <fullName evidence="3">Nbr1 FW domain-containing protein</fullName>
    </recommendedName>
</protein>
<keyword evidence="5" id="KW-1185">Reference proteome</keyword>
<evidence type="ECO:0000256" key="1">
    <source>
        <dbReference type="SAM" id="MobiDB-lite"/>
    </source>
</evidence>
<feature type="signal peptide" evidence="2">
    <location>
        <begin position="1"/>
        <end position="24"/>
    </location>
</feature>
<feature type="region of interest" description="Disordered" evidence="1">
    <location>
        <begin position="40"/>
        <end position="72"/>
    </location>
</feature>
<dbReference type="RefSeq" id="WP_062417875.1">
    <property type="nucleotide sequence ID" value="NZ_DF967974.1"/>
</dbReference>
<accession>A0A0P6XR17</accession>
<dbReference type="EMBL" id="LGCM01000059">
    <property type="protein sequence ID" value="KPL77705.1"/>
    <property type="molecule type" value="Genomic_DNA"/>
</dbReference>